<sequence length="603" mass="64711">MSPADNKIYAGCTYYCGTSCSQNWPFQWPNQCVDESYMGCDGGGWQGCCLIASSCEWTASFNGNGGTCTPTSIGPVDEGDPVAGPTSCTRSGYNLNGYTISPSSGACTSFNTSTGACSSIQDDYTVYAQWLLANSAPTAPTSLLAEGATNPTGVTDTTPEFSAIYNDPDSGDIANYFEIEVNTNSTFSGTVMWDTGKTSMANLTAENRVPDKSYAGTALSLNGTTGTVSSYATFTMNTAPTAPTSLLTEGATNPTEVSDLTPEFSAIFNDPNTGQTGNWYRVEVNTNSSFSGTVMWDSGLVAMTATAIGARSPDISYNGTTLSFNGTTYYWRIRFADNVGTTGTVSATAQFTMNNSPYVTDLTTETYSNPIKIYDTTPEFSARFNDADAGSTGIYYQINVNTSSAFNGTSMWDSTKLSMTAVPSGSLITDKSYAGTALTLNGAQYFWRIKLWDENNIESPWSSTANFRMSGPPDTPTALLTDGQTNPLYLNSVTPTFSAIYSDINNDNSSAYEIEVNTNNLFSGTVMWDTGKLSTTISSGNRSSDFTYAGTALTGASNITYYWRMRFWDIDDNVSSWSATNTFRDSLMHLYLNGLKLNGITLN</sequence>
<dbReference type="Gene3D" id="2.60.40.4270">
    <property type="entry name" value="Listeria-Bacteroides repeat domain"/>
    <property type="match status" value="1"/>
</dbReference>
<reference evidence="1 2" key="1">
    <citation type="journal article" date="2020" name="Biotechnol. Biofuels">
        <title>New insights from the biogas microbiome by comprehensive genome-resolved metagenomics of nearly 1600 species originating from multiple anaerobic digesters.</title>
        <authorList>
            <person name="Campanaro S."/>
            <person name="Treu L."/>
            <person name="Rodriguez-R L.M."/>
            <person name="Kovalovszki A."/>
            <person name="Ziels R.M."/>
            <person name="Maus I."/>
            <person name="Zhu X."/>
            <person name="Kougias P.G."/>
            <person name="Basile A."/>
            <person name="Luo G."/>
            <person name="Schluter A."/>
            <person name="Konstantinidis K.T."/>
            <person name="Angelidaki I."/>
        </authorList>
    </citation>
    <scope>NUCLEOTIDE SEQUENCE [LARGE SCALE GENOMIC DNA]</scope>
    <source>
        <strain evidence="1">AS06rmzACSIP_421</strain>
    </source>
</reference>
<gene>
    <name evidence="1" type="ORF">GX618_02385</name>
</gene>
<dbReference type="InterPro" id="IPR042229">
    <property type="entry name" value="Listeria/Bacterioides_rpt_sf"/>
</dbReference>
<dbReference type="PANTHER" id="PTHR33307">
    <property type="entry name" value="ALPHA-RHAMNOSIDASE (EUROFUNG)"/>
    <property type="match status" value="1"/>
</dbReference>
<comment type="caution">
    <text evidence="1">The sequence shown here is derived from an EMBL/GenBank/DDBJ whole genome shotgun (WGS) entry which is preliminary data.</text>
</comment>
<organism evidence="1 2">
    <name type="scientific">Candidatus Dojkabacteria bacterium</name>
    <dbReference type="NCBI Taxonomy" id="2099670"/>
    <lineage>
        <taxon>Bacteria</taxon>
        <taxon>Candidatus Dojkabacteria</taxon>
    </lineage>
</organism>
<accession>A0A847ETI2</accession>
<dbReference type="InterPro" id="IPR016007">
    <property type="entry name" value="Alpha_rhamnosid"/>
</dbReference>
<dbReference type="EMBL" id="JAAZAL010000088">
    <property type="protein sequence ID" value="NLE31101.1"/>
    <property type="molecule type" value="Genomic_DNA"/>
</dbReference>
<dbReference type="Proteomes" id="UP000554004">
    <property type="component" value="Unassembled WGS sequence"/>
</dbReference>
<dbReference type="Pfam" id="PF25788">
    <property type="entry name" value="Ig_Rha78A_N"/>
    <property type="match status" value="3"/>
</dbReference>
<evidence type="ECO:0000313" key="2">
    <source>
        <dbReference type="Proteomes" id="UP000554004"/>
    </source>
</evidence>
<name>A0A847ETI2_9BACT</name>
<protein>
    <submittedName>
        <fullName evidence="1">Uncharacterized protein</fullName>
    </submittedName>
</protein>
<dbReference type="AlphaFoldDB" id="A0A847ETI2"/>
<proteinExistence type="predicted"/>
<dbReference type="Gene3D" id="2.60.40.10">
    <property type="entry name" value="Immunoglobulins"/>
    <property type="match status" value="4"/>
</dbReference>
<evidence type="ECO:0000313" key="1">
    <source>
        <dbReference type="EMBL" id="NLE31101.1"/>
    </source>
</evidence>
<dbReference type="InterPro" id="IPR013783">
    <property type="entry name" value="Ig-like_fold"/>
</dbReference>